<proteinExistence type="predicted"/>
<evidence type="ECO:0000313" key="2">
    <source>
        <dbReference type="EMBL" id="XAG88466.1"/>
    </source>
</evidence>
<organism evidence="2">
    <name type="scientific">bacterium 19CA01SA08</name>
    <dbReference type="NCBI Taxonomy" id="2920574"/>
    <lineage>
        <taxon>Bacteria</taxon>
    </lineage>
</organism>
<protein>
    <submittedName>
        <fullName evidence="2">Uncharacterized protein</fullName>
    </submittedName>
</protein>
<keyword evidence="1" id="KW-0472">Membrane</keyword>
<accession>A0AAU6VT07</accession>
<gene>
    <name evidence="2" type="ORF">MRN67_19920</name>
</gene>
<reference evidence="2" key="1">
    <citation type="submission" date="2022-03" db="EMBL/GenBank/DDBJ databases">
        <title>Sea Food Isolates.</title>
        <authorList>
            <person name="Li c."/>
        </authorList>
    </citation>
    <scope>NUCLEOTIDE SEQUENCE</scope>
    <source>
        <strain evidence="2">19CA01SA08</strain>
    </source>
</reference>
<name>A0AAU6VT07_UNCXX</name>
<keyword evidence="1" id="KW-0812">Transmembrane</keyword>
<feature type="transmembrane region" description="Helical" evidence="1">
    <location>
        <begin position="7"/>
        <end position="26"/>
    </location>
</feature>
<sequence length="111" mass="12345">MDRYIRYLIISFVLMFVMVLVTVFNSHVSVGFLGWLAFLVSGTLLTGTGAFIGRLFLDFVRPDIYLTTGAVDAFYKRVFWSIGPQFIGGLIGFMATQGFMSNVLGYAQFSG</sequence>
<feature type="transmembrane region" description="Helical" evidence="1">
    <location>
        <begin position="78"/>
        <end position="100"/>
    </location>
</feature>
<feature type="transmembrane region" description="Helical" evidence="1">
    <location>
        <begin position="32"/>
        <end position="57"/>
    </location>
</feature>
<dbReference type="EMBL" id="CP095355">
    <property type="protein sequence ID" value="XAG88466.1"/>
    <property type="molecule type" value="Genomic_DNA"/>
</dbReference>
<dbReference type="AlphaFoldDB" id="A0AAU6VT07"/>
<keyword evidence="1" id="KW-1133">Transmembrane helix</keyword>
<evidence type="ECO:0000256" key="1">
    <source>
        <dbReference type="SAM" id="Phobius"/>
    </source>
</evidence>